<dbReference type="InterPro" id="IPR016186">
    <property type="entry name" value="C-type_lectin-like/link_sf"/>
</dbReference>
<dbReference type="Proteomes" id="UP000314986">
    <property type="component" value="Unassembled WGS sequence"/>
</dbReference>
<keyword evidence="4" id="KW-1185">Reference proteome</keyword>
<dbReference type="PROSITE" id="PS50041">
    <property type="entry name" value="C_TYPE_LECTIN_2"/>
    <property type="match status" value="2"/>
</dbReference>
<reference evidence="3" key="5">
    <citation type="submission" date="2025-09" db="UniProtKB">
        <authorList>
            <consortium name="Ensembl"/>
        </authorList>
    </citation>
    <scope>IDENTIFICATION</scope>
</reference>
<dbReference type="Gene3D" id="3.10.100.10">
    <property type="entry name" value="Mannose-Binding Protein A, subunit A"/>
    <property type="match status" value="2"/>
</dbReference>
<dbReference type="PANTHER" id="PTHR45784:SF3">
    <property type="entry name" value="C-TYPE LECTIN DOMAIN FAMILY 4 MEMBER K-LIKE-RELATED"/>
    <property type="match status" value="1"/>
</dbReference>
<reference evidence="4" key="2">
    <citation type="journal article" date="2007" name="PLoS Biol.">
        <title>Survey sequencing and comparative analysis of the elephant shark (Callorhinchus milii) genome.</title>
        <authorList>
            <person name="Venkatesh B."/>
            <person name="Kirkness E.F."/>
            <person name="Loh Y.H."/>
            <person name="Halpern A.L."/>
            <person name="Lee A.P."/>
            <person name="Johnson J."/>
            <person name="Dandona N."/>
            <person name="Viswanathan L.D."/>
            <person name="Tay A."/>
            <person name="Venter J.C."/>
            <person name="Strausberg R.L."/>
            <person name="Brenner S."/>
        </authorList>
    </citation>
    <scope>NUCLEOTIDE SEQUENCE [LARGE SCALE GENOMIC DNA]</scope>
</reference>
<dbReference type="GeneTree" id="ENSGT01150000286973"/>
<dbReference type="PROSITE" id="PS00615">
    <property type="entry name" value="C_TYPE_LECTIN_1"/>
    <property type="match status" value="1"/>
</dbReference>
<protein>
    <recommendedName>
        <fullName evidence="2">C-type lectin domain-containing protein</fullName>
    </recommendedName>
</protein>
<feature type="domain" description="C-type lectin" evidence="2">
    <location>
        <begin position="18"/>
        <end position="114"/>
    </location>
</feature>
<name>A0A4W3JCH6_CALMI</name>
<dbReference type="PANTHER" id="PTHR45784">
    <property type="entry name" value="C-TYPE LECTIN DOMAIN FAMILY 20 MEMBER A-RELATED"/>
    <property type="match status" value="1"/>
</dbReference>
<evidence type="ECO:0000313" key="3">
    <source>
        <dbReference type="Ensembl" id="ENSCMIP00000030045.1"/>
    </source>
</evidence>
<organism evidence="3 4">
    <name type="scientific">Callorhinchus milii</name>
    <name type="common">Ghost shark</name>
    <dbReference type="NCBI Taxonomy" id="7868"/>
    <lineage>
        <taxon>Eukaryota</taxon>
        <taxon>Metazoa</taxon>
        <taxon>Chordata</taxon>
        <taxon>Craniata</taxon>
        <taxon>Vertebrata</taxon>
        <taxon>Chondrichthyes</taxon>
        <taxon>Holocephali</taxon>
        <taxon>Chimaeriformes</taxon>
        <taxon>Callorhinchidae</taxon>
        <taxon>Callorhinchus</taxon>
    </lineage>
</organism>
<dbReference type="AlphaFoldDB" id="A0A4W3JCH6"/>
<reference evidence="4" key="3">
    <citation type="journal article" date="2014" name="Nature">
        <title>Elephant shark genome provides unique insights into gnathostome evolution.</title>
        <authorList>
            <consortium name="International Elephant Shark Genome Sequencing Consortium"/>
            <person name="Venkatesh B."/>
            <person name="Lee A.P."/>
            <person name="Ravi V."/>
            <person name="Maurya A.K."/>
            <person name="Lian M.M."/>
            <person name="Swann J.B."/>
            <person name="Ohta Y."/>
            <person name="Flajnik M.F."/>
            <person name="Sutoh Y."/>
            <person name="Kasahara M."/>
            <person name="Hoon S."/>
            <person name="Gangu V."/>
            <person name="Roy S.W."/>
            <person name="Irimia M."/>
            <person name="Korzh V."/>
            <person name="Kondrychyn I."/>
            <person name="Lim Z.W."/>
            <person name="Tay B.H."/>
            <person name="Tohari S."/>
            <person name="Kong K.W."/>
            <person name="Ho S."/>
            <person name="Lorente-Galdos B."/>
            <person name="Quilez J."/>
            <person name="Marques-Bonet T."/>
            <person name="Raney B.J."/>
            <person name="Ingham P.W."/>
            <person name="Tay A."/>
            <person name="Hillier L.W."/>
            <person name="Minx P."/>
            <person name="Boehm T."/>
            <person name="Wilson R.K."/>
            <person name="Brenner S."/>
            <person name="Warren W.C."/>
        </authorList>
    </citation>
    <scope>NUCLEOTIDE SEQUENCE [LARGE SCALE GENOMIC DNA]</scope>
</reference>
<dbReference type="SUPFAM" id="SSF56436">
    <property type="entry name" value="C-type lectin-like"/>
    <property type="match status" value="2"/>
</dbReference>
<keyword evidence="1" id="KW-1015">Disulfide bond</keyword>
<dbReference type="InterPro" id="IPR001304">
    <property type="entry name" value="C-type_lectin-like"/>
</dbReference>
<dbReference type="Ensembl" id="ENSCMIT00000030511.1">
    <property type="protein sequence ID" value="ENSCMIP00000030045.1"/>
    <property type="gene ID" value="ENSCMIG00000012955.1"/>
</dbReference>
<dbReference type="InterPro" id="IPR016187">
    <property type="entry name" value="CTDL_fold"/>
</dbReference>
<evidence type="ECO:0000259" key="2">
    <source>
        <dbReference type="PROSITE" id="PS50041"/>
    </source>
</evidence>
<evidence type="ECO:0000313" key="4">
    <source>
        <dbReference type="Proteomes" id="UP000314986"/>
    </source>
</evidence>
<dbReference type="SMART" id="SM00034">
    <property type="entry name" value="CLECT"/>
    <property type="match status" value="2"/>
</dbReference>
<dbReference type="InterPro" id="IPR018378">
    <property type="entry name" value="C-type_lectin_CS"/>
</dbReference>
<sequence length="242" mass="28494">CQFSLFVPLPKWSSENKFVDREYYPIKQLKNWTEARDHCRSHYVDLVSIQSPEEAKYMSQLIVEDRTLWIGLFSKKGSTAAWKWTNGESDSLSHGFSSDPAVKNKSVTRICYLIDQEKNWTEALIYSRDYCRKHHIDLVSIRNPEEQKIFTSMFDRNIAFWIGLYNSNHSETGWKWLNGDKFNYTHWKEKEPNGYRGAMICVAVTNGMWFDDYCNQTYWFMCYKGKIGEHDVSMTSSSVLSC</sequence>
<evidence type="ECO:0000256" key="1">
    <source>
        <dbReference type="ARBA" id="ARBA00023157"/>
    </source>
</evidence>
<feature type="domain" description="C-type lectin" evidence="2">
    <location>
        <begin position="107"/>
        <end position="223"/>
    </location>
</feature>
<dbReference type="Pfam" id="PF00059">
    <property type="entry name" value="Lectin_C"/>
    <property type="match status" value="2"/>
</dbReference>
<accession>A0A4W3JCH6</accession>
<reference evidence="3" key="4">
    <citation type="submission" date="2025-08" db="UniProtKB">
        <authorList>
            <consortium name="Ensembl"/>
        </authorList>
    </citation>
    <scope>IDENTIFICATION</scope>
</reference>
<reference evidence="4" key="1">
    <citation type="journal article" date="2006" name="Science">
        <title>Ancient noncoding elements conserved in the human genome.</title>
        <authorList>
            <person name="Venkatesh B."/>
            <person name="Kirkness E.F."/>
            <person name="Loh Y.H."/>
            <person name="Halpern A.L."/>
            <person name="Lee A.P."/>
            <person name="Johnson J."/>
            <person name="Dandona N."/>
            <person name="Viswanathan L.D."/>
            <person name="Tay A."/>
            <person name="Venter J.C."/>
            <person name="Strausberg R.L."/>
            <person name="Brenner S."/>
        </authorList>
    </citation>
    <scope>NUCLEOTIDE SEQUENCE [LARGE SCALE GENOMIC DNA]</scope>
</reference>
<proteinExistence type="predicted"/>